<name>A0A9W9FUU4_9EURO</name>
<dbReference type="Pfam" id="PF11951">
    <property type="entry name" value="Fungal_trans_2"/>
    <property type="match status" value="1"/>
</dbReference>
<evidence type="ECO:0000313" key="2">
    <source>
        <dbReference type="Proteomes" id="UP001149165"/>
    </source>
</evidence>
<organism evidence="1 2">
    <name type="scientific">Penicillium angulare</name>
    <dbReference type="NCBI Taxonomy" id="116970"/>
    <lineage>
        <taxon>Eukaryota</taxon>
        <taxon>Fungi</taxon>
        <taxon>Dikarya</taxon>
        <taxon>Ascomycota</taxon>
        <taxon>Pezizomycotina</taxon>
        <taxon>Eurotiomycetes</taxon>
        <taxon>Eurotiomycetidae</taxon>
        <taxon>Eurotiales</taxon>
        <taxon>Aspergillaceae</taxon>
        <taxon>Penicillium</taxon>
    </lineage>
</organism>
<dbReference type="PANTHER" id="PTHR38791:SF5">
    <property type="entry name" value="TRANSCRIPTION FACTOR DBAG-RELATED"/>
    <property type="match status" value="1"/>
</dbReference>
<keyword evidence="2" id="KW-1185">Reference proteome</keyword>
<dbReference type="PANTHER" id="PTHR38791">
    <property type="entry name" value="ZN(II)2CYS6 TRANSCRIPTION FACTOR (EUROFUNG)-RELATED-RELATED"/>
    <property type="match status" value="1"/>
</dbReference>
<evidence type="ECO:0000313" key="1">
    <source>
        <dbReference type="EMBL" id="KAJ5106870.1"/>
    </source>
</evidence>
<accession>A0A9W9FUU4</accession>
<reference evidence="1" key="1">
    <citation type="submission" date="2022-11" db="EMBL/GenBank/DDBJ databases">
        <authorList>
            <person name="Petersen C."/>
        </authorList>
    </citation>
    <scope>NUCLEOTIDE SEQUENCE</scope>
    <source>
        <strain evidence="1">IBT 30069</strain>
    </source>
</reference>
<comment type="caution">
    <text evidence="1">The sequence shown here is derived from an EMBL/GenBank/DDBJ whole genome shotgun (WGS) entry which is preliminary data.</text>
</comment>
<dbReference type="InterPro" id="IPR021858">
    <property type="entry name" value="Fun_TF"/>
</dbReference>
<dbReference type="AlphaFoldDB" id="A0A9W9FUU4"/>
<dbReference type="InterPro" id="IPR053175">
    <property type="entry name" value="DHMBA_Reg_Transcription_Factor"/>
</dbReference>
<dbReference type="Proteomes" id="UP001149165">
    <property type="component" value="Unassembled WGS sequence"/>
</dbReference>
<dbReference type="OrthoDB" id="5429770at2759"/>
<dbReference type="EMBL" id="JAPQKH010000003">
    <property type="protein sequence ID" value="KAJ5106870.1"/>
    <property type="molecule type" value="Genomic_DNA"/>
</dbReference>
<sequence>MEEAFMKAISKDEKAQRGELFLLPMETFIVDVQDQASCYFFEVFDWVGASTFVEGSFDHNTVMCDAPLGERALMAGISAVGKASLANIQKSTSLRESASDDYVTTLKFVNLALGDPEQYRKCSTLTAIFLLSIFELVVGRDQSAIENWLNHVGGATRIIETRTSCDTRNGSSPVMFHTWRTHIVLDLANQFASSERDPVSASTRELTFIISKLASLRHEIQSGKLGHEELIITQLESLSAELDHWEKRVSPSSRYDEVLVKQPLHISDRLKVTMHGGYAHKYSAFWAADMWNQYRTTKFRVHDMLLSHLRPDSTKLGSKARQAQSRCIEIRNEMRQLADAICCSVPYIFGFLGQDKQETSAIAVKSSTGAFTLLWPLTVAALADPNPSRVTYFCLQCFDIITDVLGIQQGAVARQWVLSLSTQYSWVDNFDLS</sequence>
<gene>
    <name evidence="1" type="ORF">N7456_003545</name>
</gene>
<proteinExistence type="predicted"/>
<protein>
    <submittedName>
        <fullName evidence="1">Uncharacterized protein</fullName>
    </submittedName>
</protein>
<reference evidence="1" key="2">
    <citation type="journal article" date="2023" name="IMA Fungus">
        <title>Comparative genomic study of the Penicillium genus elucidates a diverse pangenome and 15 lateral gene transfer events.</title>
        <authorList>
            <person name="Petersen C."/>
            <person name="Sorensen T."/>
            <person name="Nielsen M.R."/>
            <person name="Sondergaard T.E."/>
            <person name="Sorensen J.L."/>
            <person name="Fitzpatrick D.A."/>
            <person name="Frisvad J.C."/>
            <person name="Nielsen K.L."/>
        </authorList>
    </citation>
    <scope>NUCLEOTIDE SEQUENCE</scope>
    <source>
        <strain evidence="1">IBT 30069</strain>
    </source>
</reference>